<evidence type="ECO:0000313" key="2">
    <source>
        <dbReference type="WBParaSite" id="Hba_15571"/>
    </source>
</evidence>
<sequence>MEDDLEMSNQSQAARRNQKWRLTQSEAWLNDKILKRAERELLETEEESFWVDVIEKYLSPLTLDNKDQDRLQKDCLHIEWPIGPKFNHTVRPCHGDSKEFFAMLCHRFGTLAHIIASTELFCFRKTIDKLNEDELVVQNAVEIARELQAIRGVDETLEEPETEERAISRRRVVQNLESSRRSMMKRKTETLDAAFKKRSECGIIRIIINNRSLWEPNIYIIDRFPLFGQYEKCRR</sequence>
<evidence type="ECO:0000313" key="1">
    <source>
        <dbReference type="Proteomes" id="UP000095283"/>
    </source>
</evidence>
<proteinExistence type="predicted"/>
<dbReference type="Proteomes" id="UP000095283">
    <property type="component" value="Unplaced"/>
</dbReference>
<dbReference type="WBParaSite" id="Hba_15571">
    <property type="protein sequence ID" value="Hba_15571"/>
    <property type="gene ID" value="Hba_15571"/>
</dbReference>
<dbReference type="AlphaFoldDB" id="A0A1I7XDN7"/>
<accession>A0A1I7XDN7</accession>
<keyword evidence="1" id="KW-1185">Reference proteome</keyword>
<protein>
    <submittedName>
        <fullName evidence="2">Uncharacterized protein</fullName>
    </submittedName>
</protein>
<reference evidence="2" key="1">
    <citation type="submission" date="2016-11" db="UniProtKB">
        <authorList>
            <consortium name="WormBaseParasite"/>
        </authorList>
    </citation>
    <scope>IDENTIFICATION</scope>
</reference>
<organism evidence="1 2">
    <name type="scientific">Heterorhabditis bacteriophora</name>
    <name type="common">Entomopathogenic nematode worm</name>
    <dbReference type="NCBI Taxonomy" id="37862"/>
    <lineage>
        <taxon>Eukaryota</taxon>
        <taxon>Metazoa</taxon>
        <taxon>Ecdysozoa</taxon>
        <taxon>Nematoda</taxon>
        <taxon>Chromadorea</taxon>
        <taxon>Rhabditida</taxon>
        <taxon>Rhabditina</taxon>
        <taxon>Rhabditomorpha</taxon>
        <taxon>Strongyloidea</taxon>
        <taxon>Heterorhabditidae</taxon>
        <taxon>Heterorhabditis</taxon>
    </lineage>
</organism>
<name>A0A1I7XDN7_HETBA</name>